<dbReference type="AlphaFoldDB" id="A0A368SGQ3"/>
<dbReference type="Gene3D" id="1.25.10.10">
    <property type="entry name" value="Leucine-rich Repeat Variant"/>
    <property type="match status" value="1"/>
</dbReference>
<dbReference type="InterPro" id="IPR016024">
    <property type="entry name" value="ARM-type_fold"/>
</dbReference>
<dbReference type="PANTHER" id="PTHR47673:SF1">
    <property type="entry name" value="ARM REPEAT SUPERFAMILY PROTEIN"/>
    <property type="match status" value="1"/>
</dbReference>
<dbReference type="EMBL" id="CM003536">
    <property type="protein sequence ID" value="RCV41568.1"/>
    <property type="molecule type" value="Genomic_DNA"/>
</dbReference>
<dbReference type="OrthoDB" id="2017266at2759"/>
<sequence length="230" mass="25452">ARRHAAAGLAARAPPPPVAAVRRRGRSPGCAGVRGGCFRRRINPTAPRLWRRGGGERVEWWRPGAPVGSESLHLRRERALEEEAEKKFGWILKIFFLGTAGLVGYQFFPYMGDNLLQQSISLLRVKDPLFKRMGASRLGRFAVDDQRRMKVVEMGGAQELLNVLEGAKDDKTRKEALKTLVGLSKSEEAAGFLDRAGAYAIVSSTPNSPEYAEIETYKASLLKAFDQLKS</sequence>
<keyword evidence="2" id="KW-0472">Membrane</keyword>
<evidence type="ECO:0000256" key="1">
    <source>
        <dbReference type="SAM" id="MobiDB-lite"/>
    </source>
</evidence>
<evidence type="ECO:0000313" key="3">
    <source>
        <dbReference type="EMBL" id="RCV41568.1"/>
    </source>
</evidence>
<feature type="compositionally biased region" description="Low complexity" evidence="1">
    <location>
        <begin position="1"/>
        <end position="12"/>
    </location>
</feature>
<proteinExistence type="predicted"/>
<dbReference type="STRING" id="4555.A0A368SGQ3"/>
<dbReference type="SUPFAM" id="SSF48371">
    <property type="entry name" value="ARM repeat"/>
    <property type="match status" value="1"/>
</dbReference>
<keyword evidence="2" id="KW-1133">Transmembrane helix</keyword>
<gene>
    <name evidence="3" type="ORF">SETIT_9G147000v2</name>
</gene>
<name>A0A368SGQ3_SETIT</name>
<organism evidence="3">
    <name type="scientific">Setaria italica</name>
    <name type="common">Foxtail millet</name>
    <name type="synonym">Panicum italicum</name>
    <dbReference type="NCBI Taxonomy" id="4555"/>
    <lineage>
        <taxon>Eukaryota</taxon>
        <taxon>Viridiplantae</taxon>
        <taxon>Streptophyta</taxon>
        <taxon>Embryophyta</taxon>
        <taxon>Tracheophyta</taxon>
        <taxon>Spermatophyta</taxon>
        <taxon>Magnoliopsida</taxon>
        <taxon>Liliopsida</taxon>
        <taxon>Poales</taxon>
        <taxon>Poaceae</taxon>
        <taxon>PACMAD clade</taxon>
        <taxon>Panicoideae</taxon>
        <taxon>Panicodae</taxon>
        <taxon>Paniceae</taxon>
        <taxon>Cenchrinae</taxon>
        <taxon>Setaria</taxon>
    </lineage>
</organism>
<reference evidence="3" key="1">
    <citation type="journal article" date="2012" name="Nat. Biotechnol.">
        <title>Reference genome sequence of the model plant Setaria.</title>
        <authorList>
            <person name="Bennetzen J.L."/>
            <person name="Schmutz J."/>
            <person name="Wang H."/>
            <person name="Percifield R."/>
            <person name="Hawkins J."/>
            <person name="Pontaroli A.C."/>
            <person name="Estep M."/>
            <person name="Feng L."/>
            <person name="Vaughn J.N."/>
            <person name="Grimwood J."/>
            <person name="Jenkins J."/>
            <person name="Barry K."/>
            <person name="Lindquist E."/>
            <person name="Hellsten U."/>
            <person name="Deshpande S."/>
            <person name="Wang X."/>
            <person name="Wu X."/>
            <person name="Mitros T."/>
            <person name="Triplett J."/>
            <person name="Yang X."/>
            <person name="Ye C.Y."/>
            <person name="Mauro-Herrera M."/>
            <person name="Wang L."/>
            <person name="Li P."/>
            <person name="Sharma M."/>
            <person name="Sharma R."/>
            <person name="Ronald P.C."/>
            <person name="Panaud O."/>
            <person name="Kellogg E.A."/>
            <person name="Brutnell T.P."/>
            <person name="Doust A.N."/>
            <person name="Tuskan G.A."/>
            <person name="Rokhsar D."/>
            <person name="Devos K.M."/>
        </authorList>
    </citation>
    <scope>NUCLEOTIDE SEQUENCE [LARGE SCALE GENOMIC DNA]</scope>
    <source>
        <strain evidence="3">Yugu1</strain>
    </source>
</reference>
<dbReference type="PANTHER" id="PTHR47673">
    <property type="entry name" value="ARM REPEAT SUPERFAMILY PROTEIN"/>
    <property type="match status" value="1"/>
</dbReference>
<keyword evidence="2" id="KW-0812">Transmembrane</keyword>
<evidence type="ECO:0000256" key="2">
    <source>
        <dbReference type="SAM" id="Phobius"/>
    </source>
</evidence>
<protein>
    <submittedName>
        <fullName evidence="3">Uncharacterized protein</fullName>
    </submittedName>
</protein>
<feature type="non-terminal residue" evidence="3">
    <location>
        <position position="1"/>
    </location>
</feature>
<feature type="transmembrane region" description="Helical" evidence="2">
    <location>
        <begin position="88"/>
        <end position="108"/>
    </location>
</feature>
<dbReference type="InterPro" id="IPR011989">
    <property type="entry name" value="ARM-like"/>
</dbReference>
<reference evidence="3" key="2">
    <citation type="submission" date="2015-07" db="EMBL/GenBank/DDBJ databases">
        <authorList>
            <person name="Noorani M."/>
        </authorList>
    </citation>
    <scope>NUCLEOTIDE SEQUENCE</scope>
    <source>
        <strain evidence="3">Yugu1</strain>
    </source>
</reference>
<accession>A0A368SGQ3</accession>
<feature type="region of interest" description="Disordered" evidence="1">
    <location>
        <begin position="1"/>
        <end position="27"/>
    </location>
</feature>